<name>A0A830B0W4_9LAMI</name>
<sequence length="72" mass="8042">MQARTIIFHASKEMEGKSNNSPGSSPCSPVLNSPIYSPTTSLSMKRSLQRFLEKRKARAQAMSPYPIIGHHR</sequence>
<evidence type="ECO:0000313" key="2">
    <source>
        <dbReference type="EMBL" id="GFP81160.1"/>
    </source>
</evidence>
<accession>A0A830B0W4</accession>
<feature type="region of interest" description="Disordered" evidence="1">
    <location>
        <begin position="53"/>
        <end position="72"/>
    </location>
</feature>
<organism evidence="2 3">
    <name type="scientific">Phtheirospermum japonicum</name>
    <dbReference type="NCBI Taxonomy" id="374723"/>
    <lineage>
        <taxon>Eukaryota</taxon>
        <taxon>Viridiplantae</taxon>
        <taxon>Streptophyta</taxon>
        <taxon>Embryophyta</taxon>
        <taxon>Tracheophyta</taxon>
        <taxon>Spermatophyta</taxon>
        <taxon>Magnoliopsida</taxon>
        <taxon>eudicotyledons</taxon>
        <taxon>Gunneridae</taxon>
        <taxon>Pentapetalae</taxon>
        <taxon>asterids</taxon>
        <taxon>lamiids</taxon>
        <taxon>Lamiales</taxon>
        <taxon>Orobanchaceae</taxon>
        <taxon>Orobanchaceae incertae sedis</taxon>
        <taxon>Phtheirospermum</taxon>
    </lineage>
</organism>
<reference evidence="2" key="1">
    <citation type="submission" date="2020-07" db="EMBL/GenBank/DDBJ databases">
        <title>Ethylene signaling mediates host invasion by parasitic plants.</title>
        <authorList>
            <person name="Yoshida S."/>
        </authorList>
    </citation>
    <scope>NUCLEOTIDE SEQUENCE</scope>
    <source>
        <strain evidence="2">Okayama</strain>
    </source>
</reference>
<keyword evidence="3" id="KW-1185">Reference proteome</keyword>
<evidence type="ECO:0000256" key="1">
    <source>
        <dbReference type="SAM" id="MobiDB-lite"/>
    </source>
</evidence>
<dbReference type="OrthoDB" id="782771at2759"/>
<dbReference type="EMBL" id="BMAC01000027">
    <property type="protein sequence ID" value="GFP81160.1"/>
    <property type="molecule type" value="Genomic_DNA"/>
</dbReference>
<protein>
    <submittedName>
        <fullName evidence="2">Protein tify 5a</fullName>
    </submittedName>
</protein>
<dbReference type="AlphaFoldDB" id="A0A830B0W4"/>
<feature type="compositionally biased region" description="Polar residues" evidence="1">
    <location>
        <begin position="30"/>
        <end position="39"/>
    </location>
</feature>
<evidence type="ECO:0000313" key="3">
    <source>
        <dbReference type="Proteomes" id="UP000653305"/>
    </source>
</evidence>
<feature type="region of interest" description="Disordered" evidence="1">
    <location>
        <begin position="1"/>
        <end position="39"/>
    </location>
</feature>
<dbReference type="InterPro" id="IPR018467">
    <property type="entry name" value="CCT_CS"/>
</dbReference>
<feature type="compositionally biased region" description="Low complexity" evidence="1">
    <location>
        <begin position="18"/>
        <end position="29"/>
    </location>
</feature>
<comment type="caution">
    <text evidence="2">The sequence shown here is derived from an EMBL/GenBank/DDBJ whole genome shotgun (WGS) entry which is preliminary data.</text>
</comment>
<gene>
    <name evidence="2" type="ORF">PHJA_000259300</name>
</gene>
<dbReference type="Proteomes" id="UP000653305">
    <property type="component" value="Unassembled WGS sequence"/>
</dbReference>
<proteinExistence type="predicted"/>
<dbReference type="Pfam" id="PF09425">
    <property type="entry name" value="Jas_motif"/>
    <property type="match status" value="1"/>
</dbReference>